<comment type="caution">
    <text evidence="1">The sequence shown here is derived from an EMBL/GenBank/DDBJ whole genome shotgun (WGS) entry which is preliminary data.</text>
</comment>
<proteinExistence type="predicted"/>
<evidence type="ECO:0000313" key="2">
    <source>
        <dbReference type="Proteomes" id="UP000216339"/>
    </source>
</evidence>
<dbReference type="RefSeq" id="WP_095509347.1">
    <property type="nucleotide sequence ID" value="NZ_MQWD01000001.1"/>
</dbReference>
<gene>
    <name evidence="1" type="ORF">BSZ37_04255</name>
</gene>
<organism evidence="1 2">
    <name type="scientific">Rubrivirga marina</name>
    <dbReference type="NCBI Taxonomy" id="1196024"/>
    <lineage>
        <taxon>Bacteria</taxon>
        <taxon>Pseudomonadati</taxon>
        <taxon>Rhodothermota</taxon>
        <taxon>Rhodothermia</taxon>
        <taxon>Rhodothermales</taxon>
        <taxon>Rubricoccaceae</taxon>
        <taxon>Rubrivirga</taxon>
    </lineage>
</organism>
<sequence length="81" mass="8483">MSQVLTARPSIFTALLAGYVAGDVSDDAMARFDDLFEDASASAQERLAFARFYLDVLAAGDDAEALPDPSEVGGILSAVRA</sequence>
<protein>
    <submittedName>
        <fullName evidence="1">Uncharacterized protein</fullName>
    </submittedName>
</protein>
<evidence type="ECO:0000313" key="1">
    <source>
        <dbReference type="EMBL" id="PAP75704.1"/>
    </source>
</evidence>
<dbReference type="AlphaFoldDB" id="A0A271IY35"/>
<dbReference type="OrthoDB" id="9930857at2"/>
<accession>A0A271IY35</accession>
<reference evidence="1 2" key="1">
    <citation type="submission" date="2016-11" db="EMBL/GenBank/DDBJ databases">
        <title>Study of marine rhodopsin-containing bacteria.</title>
        <authorList>
            <person name="Yoshizawa S."/>
            <person name="Kumagai Y."/>
            <person name="Kogure K."/>
        </authorList>
    </citation>
    <scope>NUCLEOTIDE SEQUENCE [LARGE SCALE GENOMIC DNA]</scope>
    <source>
        <strain evidence="1 2">SAORIC-28</strain>
    </source>
</reference>
<name>A0A271IY35_9BACT</name>
<dbReference type="EMBL" id="MQWD01000001">
    <property type="protein sequence ID" value="PAP75704.1"/>
    <property type="molecule type" value="Genomic_DNA"/>
</dbReference>
<keyword evidence="2" id="KW-1185">Reference proteome</keyword>
<dbReference type="Proteomes" id="UP000216339">
    <property type="component" value="Unassembled WGS sequence"/>
</dbReference>